<evidence type="ECO:0000256" key="7">
    <source>
        <dbReference type="ARBA" id="ARBA00022833"/>
    </source>
</evidence>
<dbReference type="PANTHER" id="PTHR42697:SF1">
    <property type="entry name" value="ENDONUCLEASE 8"/>
    <property type="match status" value="1"/>
</dbReference>
<keyword evidence="8" id="KW-0238">DNA-binding</keyword>
<reference evidence="16 17" key="1">
    <citation type="submission" date="2016-12" db="EMBL/GenBank/DDBJ databases">
        <title>The draft genome sequence of Actinophytocola sp. 11-183.</title>
        <authorList>
            <person name="Wang W."/>
            <person name="Yuan L."/>
        </authorList>
    </citation>
    <scope>NUCLEOTIDE SEQUENCE [LARGE SCALE GENOMIC DNA]</scope>
    <source>
        <strain evidence="16 17">11-183</strain>
    </source>
</reference>
<keyword evidence="5 13" id="KW-0863">Zinc-finger</keyword>
<organism evidence="16 17">
    <name type="scientific">Actinophytocola xanthii</name>
    <dbReference type="NCBI Taxonomy" id="1912961"/>
    <lineage>
        <taxon>Bacteria</taxon>
        <taxon>Bacillati</taxon>
        <taxon>Actinomycetota</taxon>
        <taxon>Actinomycetes</taxon>
        <taxon>Pseudonocardiales</taxon>
        <taxon>Pseudonocardiaceae</taxon>
    </lineage>
</organism>
<evidence type="ECO:0000256" key="8">
    <source>
        <dbReference type="ARBA" id="ARBA00023125"/>
    </source>
</evidence>
<evidence type="ECO:0000256" key="11">
    <source>
        <dbReference type="ARBA" id="ARBA00023268"/>
    </source>
</evidence>
<dbReference type="PROSITE" id="PS51066">
    <property type="entry name" value="ZF_FPG_2"/>
    <property type="match status" value="1"/>
</dbReference>
<keyword evidence="12" id="KW-0326">Glycosidase</keyword>
<keyword evidence="6" id="KW-0378">Hydrolase</keyword>
<evidence type="ECO:0000256" key="5">
    <source>
        <dbReference type="ARBA" id="ARBA00022771"/>
    </source>
</evidence>
<name>A0A1Q8CPL9_9PSEU</name>
<dbReference type="PROSITE" id="PS51068">
    <property type="entry name" value="FPG_CAT"/>
    <property type="match status" value="1"/>
</dbReference>
<keyword evidence="17" id="KW-1185">Reference proteome</keyword>
<evidence type="ECO:0000256" key="9">
    <source>
        <dbReference type="ARBA" id="ARBA00023204"/>
    </source>
</evidence>
<dbReference type="GO" id="GO:0140078">
    <property type="term" value="F:class I DNA-(apurinic or apyrimidinic site) endonuclease activity"/>
    <property type="evidence" value="ECO:0007669"/>
    <property type="project" value="UniProtKB-EC"/>
</dbReference>
<sequence length="264" mass="29426">MPEGDTVYATAQRLASALGGAVLRRAELRHPRLATADLTGRVFEGARPVGKHLFLRFGGDISLHCHLGMDGSWRIHTRRPPISHRTRAVLATSDKYALGNLLLEMALVRTPEEHRLVDHLGPDLLDPDWSDEHHARAVRGLTADPERELGDALLDQRLMAGVGNVFKVEMCFLLGVSPWVPVSAVDPDRTVDLARRLLLRNALRPVRNTTGDPRRGRETWVYGRQREGCLRCGGRVRKADQGPRARERITYYCPHCQPGPAPQG</sequence>
<evidence type="ECO:0000256" key="4">
    <source>
        <dbReference type="ARBA" id="ARBA00022763"/>
    </source>
</evidence>
<dbReference type="OrthoDB" id="9800855at2"/>
<evidence type="ECO:0000259" key="14">
    <source>
        <dbReference type="PROSITE" id="PS51066"/>
    </source>
</evidence>
<dbReference type="EC" id="4.2.99.18" evidence="2"/>
<dbReference type="SMART" id="SM01232">
    <property type="entry name" value="H2TH"/>
    <property type="match status" value="1"/>
</dbReference>
<dbReference type="STRING" id="1912961.BU204_16935"/>
<evidence type="ECO:0000256" key="10">
    <source>
        <dbReference type="ARBA" id="ARBA00023239"/>
    </source>
</evidence>
<dbReference type="GO" id="GO:0006284">
    <property type="term" value="P:base-excision repair"/>
    <property type="evidence" value="ECO:0007669"/>
    <property type="project" value="InterPro"/>
</dbReference>
<evidence type="ECO:0000256" key="6">
    <source>
        <dbReference type="ARBA" id="ARBA00022801"/>
    </source>
</evidence>
<dbReference type="CDD" id="cd08971">
    <property type="entry name" value="AcNei2_N"/>
    <property type="match status" value="1"/>
</dbReference>
<dbReference type="InterPro" id="IPR010979">
    <property type="entry name" value="Ribosomal_uS13-like_H2TH"/>
</dbReference>
<dbReference type="EMBL" id="MSIE01000030">
    <property type="protein sequence ID" value="OLF16278.1"/>
    <property type="molecule type" value="Genomic_DNA"/>
</dbReference>
<keyword evidence="11" id="KW-0511">Multifunctional enzyme</keyword>
<keyword evidence="4" id="KW-0227">DNA damage</keyword>
<keyword evidence="9" id="KW-0234">DNA repair</keyword>
<accession>A0A1Q8CPL9</accession>
<dbReference type="SUPFAM" id="SSF46946">
    <property type="entry name" value="S13-like H2TH domain"/>
    <property type="match status" value="1"/>
</dbReference>
<dbReference type="SUPFAM" id="SSF57716">
    <property type="entry name" value="Glucocorticoid receptor-like (DNA-binding domain)"/>
    <property type="match status" value="1"/>
</dbReference>
<feature type="domain" description="FPG-type" evidence="14">
    <location>
        <begin position="220"/>
        <end position="258"/>
    </location>
</feature>
<keyword evidence="7" id="KW-0862">Zinc</keyword>
<dbReference type="PANTHER" id="PTHR42697">
    <property type="entry name" value="ENDONUCLEASE 8"/>
    <property type="match status" value="1"/>
</dbReference>
<dbReference type="SUPFAM" id="SSF81624">
    <property type="entry name" value="N-terminal domain of MutM-like DNA repair proteins"/>
    <property type="match status" value="1"/>
</dbReference>
<comment type="caution">
    <text evidence="16">The sequence shown here is derived from an EMBL/GenBank/DDBJ whole genome shotgun (WGS) entry which is preliminary data.</text>
</comment>
<evidence type="ECO:0000313" key="17">
    <source>
        <dbReference type="Proteomes" id="UP000185596"/>
    </source>
</evidence>
<dbReference type="Gene3D" id="3.20.190.10">
    <property type="entry name" value="MutM-like, N-terminal"/>
    <property type="match status" value="1"/>
</dbReference>
<evidence type="ECO:0000256" key="3">
    <source>
        <dbReference type="ARBA" id="ARBA00022723"/>
    </source>
</evidence>
<dbReference type="GO" id="GO:0000703">
    <property type="term" value="F:oxidized pyrimidine nucleobase lesion DNA N-glycosylase activity"/>
    <property type="evidence" value="ECO:0007669"/>
    <property type="project" value="TreeGrafter"/>
</dbReference>
<dbReference type="GO" id="GO:0003684">
    <property type="term" value="F:damaged DNA binding"/>
    <property type="evidence" value="ECO:0007669"/>
    <property type="project" value="InterPro"/>
</dbReference>
<dbReference type="Proteomes" id="UP000185596">
    <property type="component" value="Unassembled WGS sequence"/>
</dbReference>
<dbReference type="RefSeq" id="WP_075126660.1">
    <property type="nucleotide sequence ID" value="NZ_MSIE01000030.1"/>
</dbReference>
<evidence type="ECO:0000256" key="12">
    <source>
        <dbReference type="ARBA" id="ARBA00023295"/>
    </source>
</evidence>
<dbReference type="SMART" id="SM00898">
    <property type="entry name" value="Fapy_DNA_glyco"/>
    <property type="match status" value="1"/>
</dbReference>
<dbReference type="InterPro" id="IPR015886">
    <property type="entry name" value="H2TH_FPG"/>
</dbReference>
<evidence type="ECO:0000256" key="2">
    <source>
        <dbReference type="ARBA" id="ARBA00012720"/>
    </source>
</evidence>
<proteinExistence type="inferred from homology"/>
<gene>
    <name evidence="16" type="ORF">BU204_16935</name>
</gene>
<dbReference type="InterPro" id="IPR012319">
    <property type="entry name" value="FPG_cat"/>
</dbReference>
<evidence type="ECO:0000313" key="16">
    <source>
        <dbReference type="EMBL" id="OLF16278.1"/>
    </source>
</evidence>
<feature type="domain" description="Formamidopyrimidine-DNA glycosylase catalytic" evidence="15">
    <location>
        <begin position="2"/>
        <end position="99"/>
    </location>
</feature>
<evidence type="ECO:0000256" key="1">
    <source>
        <dbReference type="ARBA" id="ARBA00009409"/>
    </source>
</evidence>
<dbReference type="Pfam" id="PF01149">
    <property type="entry name" value="Fapy_DNA_glyco"/>
    <property type="match status" value="1"/>
</dbReference>
<dbReference type="AlphaFoldDB" id="A0A1Q8CPL9"/>
<dbReference type="InterPro" id="IPR000214">
    <property type="entry name" value="Znf_DNA_glyclase/AP_lyase"/>
</dbReference>
<evidence type="ECO:0000259" key="15">
    <source>
        <dbReference type="PROSITE" id="PS51068"/>
    </source>
</evidence>
<dbReference type="Gene3D" id="1.10.8.50">
    <property type="match status" value="1"/>
</dbReference>
<dbReference type="InterPro" id="IPR035937">
    <property type="entry name" value="FPG_N"/>
</dbReference>
<keyword evidence="3" id="KW-0479">Metal-binding</keyword>
<protein>
    <recommendedName>
        <fullName evidence="2">DNA-(apurinic or apyrimidinic site) lyase</fullName>
        <ecNumber evidence="2">4.2.99.18</ecNumber>
    </recommendedName>
</protein>
<keyword evidence="10" id="KW-0456">Lyase</keyword>
<comment type="similarity">
    <text evidence="1">Belongs to the FPG family.</text>
</comment>
<evidence type="ECO:0000256" key="13">
    <source>
        <dbReference type="PROSITE-ProRule" id="PRU00391"/>
    </source>
</evidence>
<dbReference type="GO" id="GO:0008270">
    <property type="term" value="F:zinc ion binding"/>
    <property type="evidence" value="ECO:0007669"/>
    <property type="project" value="UniProtKB-KW"/>
</dbReference>
<dbReference type="InterPro" id="IPR044090">
    <property type="entry name" value="Nei2_N"/>
</dbReference>